<protein>
    <submittedName>
        <fullName evidence="10">Uncharacterized protein</fullName>
    </submittedName>
</protein>
<sequence>MAYDEEKGYNHGQPEVAPTYDAGLNNDTKAADQSAFDAGSDNSAGVYDEKASTGVLGKLRSFELTLDRKLGIESHAVNRVLPEEKFPQPWHQQATMALLWAGGTMNISCMSTGFLGWKFGLDLSQSIAITVMGTLLGAMVSGWCATLGPSTGLRQMSIARYSFGWYPTKIVAALNVISQIGWSSVGCITGGSALSAVSDGRVSSILGIVIIAVGSSIVNLFGLRAILYYEKYAWAVFFIVFMVMYGEMAPKADIMTKTELKGADLSGQVLSLLAVVYGSSVSWCSIAADYYVQYPVTTSKVKVFTLTTFGITISTCIGMVLGCCIGSALGTHPELADVYRDEGVGFLIQKMMFPRGFAKFILVILVLAGIGMNCINLYSCALSVQQFARPLARIPRFIWTIVLFGVVVGIGAGGRDHLSEYLENFLSLLGYWGTSFFAILWIEHYVFRKGKTENYDLDGWNDPKRLPHGLAALVAFLVGVVGWCMGMVETWFTGPIGALIGSGGGDIANELTLGFTIILYLPLRWLELKYIGK</sequence>
<keyword evidence="3 7" id="KW-0813">Transport</keyword>
<dbReference type="EMBL" id="JBFMKM010000012">
    <property type="protein sequence ID" value="KAL1303004.1"/>
    <property type="molecule type" value="Genomic_DNA"/>
</dbReference>
<feature type="region of interest" description="Disordered" evidence="8">
    <location>
        <begin position="1"/>
        <end position="37"/>
    </location>
</feature>
<dbReference type="GeneID" id="95977022"/>
<keyword evidence="5 9" id="KW-1133">Transmembrane helix</keyword>
<reference evidence="10 11" key="1">
    <citation type="submission" date="2024-07" db="EMBL/GenBank/DDBJ databases">
        <title>Draft sequence of the Neodothiora populina.</title>
        <authorList>
            <person name="Drown D.D."/>
            <person name="Schuette U.S."/>
            <person name="Buechlein A.B."/>
            <person name="Rusch D.R."/>
            <person name="Winton L.W."/>
            <person name="Adams G.A."/>
        </authorList>
    </citation>
    <scope>NUCLEOTIDE SEQUENCE [LARGE SCALE GENOMIC DNA]</scope>
    <source>
        <strain evidence="10 11">CPC 39397</strain>
    </source>
</reference>
<feature type="transmembrane region" description="Helical" evidence="9">
    <location>
        <begin position="170"/>
        <end position="196"/>
    </location>
</feature>
<evidence type="ECO:0000256" key="4">
    <source>
        <dbReference type="ARBA" id="ARBA00022692"/>
    </source>
</evidence>
<feature type="transmembrane region" description="Helical" evidence="9">
    <location>
        <begin position="97"/>
        <end position="115"/>
    </location>
</feature>
<comment type="caution">
    <text evidence="10">The sequence shown here is derived from an EMBL/GenBank/DDBJ whole genome shotgun (WGS) entry which is preliminary data.</text>
</comment>
<proteinExistence type="inferred from homology"/>
<feature type="transmembrane region" description="Helical" evidence="9">
    <location>
        <begin position="127"/>
        <end position="149"/>
    </location>
</feature>
<keyword evidence="4 9" id="KW-0812">Transmembrane</keyword>
<gene>
    <name evidence="10" type="ORF">AAFC00_003320</name>
</gene>
<dbReference type="InterPro" id="IPR001248">
    <property type="entry name" value="Pur-cyt_permease"/>
</dbReference>
<dbReference type="InterPro" id="IPR026030">
    <property type="entry name" value="Pur-cyt_permease_Fcy2/21/22"/>
</dbReference>
<comment type="similarity">
    <text evidence="2 7">Belongs to the purine-cytosine permease (2.A.39) family.</text>
</comment>
<dbReference type="Gene3D" id="1.10.4160.10">
    <property type="entry name" value="Hydantoin permease"/>
    <property type="match status" value="1"/>
</dbReference>
<evidence type="ECO:0000256" key="2">
    <source>
        <dbReference type="ARBA" id="ARBA00008974"/>
    </source>
</evidence>
<keyword evidence="11" id="KW-1185">Reference proteome</keyword>
<evidence type="ECO:0000313" key="11">
    <source>
        <dbReference type="Proteomes" id="UP001562354"/>
    </source>
</evidence>
<accession>A0ABR3PAE1</accession>
<comment type="subcellular location">
    <subcellularLocation>
        <location evidence="1">Membrane</location>
        <topology evidence="1">Multi-pass membrane protein</topology>
    </subcellularLocation>
</comment>
<dbReference type="PIRSF" id="PIRSF002744">
    <property type="entry name" value="Pur-cyt_permease"/>
    <property type="match status" value="1"/>
</dbReference>
<evidence type="ECO:0000256" key="7">
    <source>
        <dbReference type="PIRNR" id="PIRNR002744"/>
    </source>
</evidence>
<name>A0ABR3PAE1_9PEZI</name>
<evidence type="ECO:0000256" key="5">
    <source>
        <dbReference type="ARBA" id="ARBA00022989"/>
    </source>
</evidence>
<feature type="transmembrane region" description="Helical" evidence="9">
    <location>
        <begin position="232"/>
        <end position="249"/>
    </location>
</feature>
<feature type="transmembrane region" description="Helical" evidence="9">
    <location>
        <begin position="508"/>
        <end position="526"/>
    </location>
</feature>
<evidence type="ECO:0000256" key="1">
    <source>
        <dbReference type="ARBA" id="ARBA00004141"/>
    </source>
</evidence>
<feature type="transmembrane region" description="Helical" evidence="9">
    <location>
        <begin position="202"/>
        <end position="223"/>
    </location>
</feature>
<dbReference type="PANTHER" id="PTHR31806:SF7">
    <property type="entry name" value="TRANSPORTER, PUTATIVE (AFU_ORTHOLOGUE AFUA_2G04690)-RELATED"/>
    <property type="match status" value="1"/>
</dbReference>
<dbReference type="Proteomes" id="UP001562354">
    <property type="component" value="Unassembled WGS sequence"/>
</dbReference>
<feature type="transmembrane region" description="Helical" evidence="9">
    <location>
        <begin position="396"/>
        <end position="413"/>
    </location>
</feature>
<evidence type="ECO:0000313" key="10">
    <source>
        <dbReference type="EMBL" id="KAL1303004.1"/>
    </source>
</evidence>
<dbReference type="Pfam" id="PF02133">
    <property type="entry name" value="Transp_cyt_pur"/>
    <property type="match status" value="1"/>
</dbReference>
<evidence type="ECO:0000256" key="6">
    <source>
        <dbReference type="ARBA" id="ARBA00023136"/>
    </source>
</evidence>
<organism evidence="10 11">
    <name type="scientific">Neodothiora populina</name>
    <dbReference type="NCBI Taxonomy" id="2781224"/>
    <lineage>
        <taxon>Eukaryota</taxon>
        <taxon>Fungi</taxon>
        <taxon>Dikarya</taxon>
        <taxon>Ascomycota</taxon>
        <taxon>Pezizomycotina</taxon>
        <taxon>Dothideomycetes</taxon>
        <taxon>Dothideomycetidae</taxon>
        <taxon>Dothideales</taxon>
        <taxon>Dothioraceae</taxon>
        <taxon>Neodothiora</taxon>
    </lineage>
</organism>
<dbReference type="RefSeq" id="XP_069199280.1">
    <property type="nucleotide sequence ID" value="XM_069342777.1"/>
</dbReference>
<feature type="transmembrane region" description="Helical" evidence="9">
    <location>
        <begin position="425"/>
        <end position="447"/>
    </location>
</feature>
<feature type="transmembrane region" description="Helical" evidence="9">
    <location>
        <begin position="360"/>
        <end position="384"/>
    </location>
</feature>
<evidence type="ECO:0000256" key="9">
    <source>
        <dbReference type="SAM" id="Phobius"/>
    </source>
</evidence>
<evidence type="ECO:0000256" key="8">
    <source>
        <dbReference type="SAM" id="MobiDB-lite"/>
    </source>
</evidence>
<dbReference type="PANTHER" id="PTHR31806">
    <property type="entry name" value="PURINE-CYTOSINE PERMEASE FCY2-RELATED"/>
    <property type="match status" value="1"/>
</dbReference>
<feature type="transmembrane region" description="Helical" evidence="9">
    <location>
        <begin position="468"/>
        <end position="488"/>
    </location>
</feature>
<evidence type="ECO:0000256" key="3">
    <source>
        <dbReference type="ARBA" id="ARBA00022448"/>
    </source>
</evidence>
<feature type="transmembrane region" description="Helical" evidence="9">
    <location>
        <begin position="269"/>
        <end position="292"/>
    </location>
</feature>
<feature type="transmembrane region" description="Helical" evidence="9">
    <location>
        <begin position="304"/>
        <end position="329"/>
    </location>
</feature>
<keyword evidence="6 7" id="KW-0472">Membrane</keyword>